<accession>A0A344TSY3</accession>
<dbReference type="EMBL" id="CP030850">
    <property type="protein sequence ID" value="AXE21754.1"/>
    <property type="molecule type" value="Genomic_DNA"/>
</dbReference>
<dbReference type="SUPFAM" id="SSF49742">
    <property type="entry name" value="PHM/PNGase F"/>
    <property type="match status" value="2"/>
</dbReference>
<dbReference type="GO" id="GO:0016715">
    <property type="term" value="F:oxidoreductase activity, acting on paired donors, with incorporation or reduction of molecular oxygen, reduced ascorbate as one donor, and incorporation of one atom of oxygen"/>
    <property type="evidence" value="ECO:0007669"/>
    <property type="project" value="InterPro"/>
</dbReference>
<reference evidence="3 4" key="1">
    <citation type="submission" date="2018-07" db="EMBL/GenBank/DDBJ databases">
        <title>Genome sequencing of Runella.</title>
        <authorList>
            <person name="Baek M.-G."/>
            <person name="Yi H."/>
        </authorList>
    </citation>
    <scope>NUCLEOTIDE SEQUENCE [LARGE SCALE GENOMIC DNA]</scope>
    <source>
        <strain evidence="3 4">HYN0085</strain>
    </source>
</reference>
<organism evidence="3 4">
    <name type="scientific">Runella rosea</name>
    <dbReference type="NCBI Taxonomy" id="2259595"/>
    <lineage>
        <taxon>Bacteria</taxon>
        <taxon>Pseudomonadati</taxon>
        <taxon>Bacteroidota</taxon>
        <taxon>Cytophagia</taxon>
        <taxon>Cytophagales</taxon>
        <taxon>Spirosomataceae</taxon>
        <taxon>Runella</taxon>
    </lineage>
</organism>
<evidence type="ECO:0000313" key="3">
    <source>
        <dbReference type="EMBL" id="AXE21754.1"/>
    </source>
</evidence>
<keyword evidence="2" id="KW-0732">Signal</keyword>
<dbReference type="OrthoDB" id="9786191at2"/>
<dbReference type="InterPro" id="IPR036939">
    <property type="entry name" value="Cu2_ascorb_mOase_N_sf"/>
</dbReference>
<dbReference type="AlphaFoldDB" id="A0A344TSY3"/>
<evidence type="ECO:0000256" key="2">
    <source>
        <dbReference type="SAM" id="SignalP"/>
    </source>
</evidence>
<dbReference type="RefSeq" id="WP_114070494.1">
    <property type="nucleotide sequence ID" value="NZ_CP030850.1"/>
</dbReference>
<dbReference type="Proteomes" id="UP000251993">
    <property type="component" value="Chromosome"/>
</dbReference>
<dbReference type="GO" id="GO:0005507">
    <property type="term" value="F:copper ion binding"/>
    <property type="evidence" value="ECO:0007669"/>
    <property type="project" value="InterPro"/>
</dbReference>
<sequence>MNVSYRKAFFFCLISITSFAQKFTFYQDVQPIIHAHCAGCHRPGEAAPFNLITYNDISKRSDFIKKVTTNGYMPPWYANDHYTDFTNKRQLTESQIQTIGSWIDDGMPKGKVNLEAETKLLERTDAGTAYHRKPDLTLKMAQSYLQKGDGEERFMVFKIPFELPAEANVEAVEFTSNNKKIIHHANYAVHPVEDPRIDIHTTVSQINLGTDEKYNYDQWLPYKKQMVYYGGWIPGSSYESYPAGVGWRMPKRGVILLTIHFGPAGKDAESIDGVNFFFKSEPIQRTVKVISLGSGGIGQKDIDPPLMIFANDKSTHHLQVTNRNEDISLLYVWPHMHQIGAEFKAYATTPSDTIPLVHIPKWDFRWQELYRYRRPVVLRRGSVINIDGTYDNTAENPANPFNPPKLILSTGDMRSDQEMLTLLLVYVPYLDDDEKKTWE</sequence>
<keyword evidence="4" id="KW-1185">Reference proteome</keyword>
<dbReference type="InterPro" id="IPR014784">
    <property type="entry name" value="Cu2_ascorb_mOase-like_C"/>
</dbReference>
<proteinExistence type="predicted"/>
<feature type="signal peptide" evidence="2">
    <location>
        <begin position="1"/>
        <end position="20"/>
    </location>
</feature>
<dbReference type="Gene3D" id="2.60.120.230">
    <property type="match status" value="1"/>
</dbReference>
<evidence type="ECO:0000313" key="4">
    <source>
        <dbReference type="Proteomes" id="UP000251993"/>
    </source>
</evidence>
<protein>
    <submittedName>
        <fullName evidence="3">Cytochrome c</fullName>
    </submittedName>
</protein>
<gene>
    <name evidence="3" type="ORF">DR864_26510</name>
</gene>
<dbReference type="KEGG" id="run:DR864_26510"/>
<dbReference type="Gene3D" id="2.60.120.310">
    <property type="entry name" value="Copper type II, ascorbate-dependent monooxygenase, N-terminal domain"/>
    <property type="match status" value="1"/>
</dbReference>
<dbReference type="InterPro" id="IPR008977">
    <property type="entry name" value="PHM/PNGase_F_dom_sf"/>
</dbReference>
<keyword evidence="1" id="KW-1015">Disulfide bond</keyword>
<evidence type="ECO:0000256" key="1">
    <source>
        <dbReference type="ARBA" id="ARBA00023157"/>
    </source>
</evidence>
<feature type="chain" id="PRO_5016980310" evidence="2">
    <location>
        <begin position="21"/>
        <end position="439"/>
    </location>
</feature>
<name>A0A344TSY3_9BACT</name>